<gene>
    <name evidence="3" type="ORF">ENM21_03945</name>
</gene>
<name>A0A7C5RTC2_THERO</name>
<dbReference type="InterPro" id="IPR045648">
    <property type="entry name" value="CRISPR-assoc_Cas6-like_N"/>
</dbReference>
<dbReference type="Pfam" id="PF10040">
    <property type="entry name" value="CRISPR_Cas6"/>
    <property type="match status" value="1"/>
</dbReference>
<accession>A0A7C5RTC2</accession>
<protein>
    <submittedName>
        <fullName evidence="3">CRISPR system precrRNA processing endoribonuclease RAMP protein Cas6</fullName>
    </submittedName>
</protein>
<evidence type="ECO:0000259" key="1">
    <source>
        <dbReference type="Pfam" id="PF10040"/>
    </source>
</evidence>
<comment type="caution">
    <text evidence="3">The sequence shown here is derived from an EMBL/GenBank/DDBJ whole genome shotgun (WGS) entry which is preliminary data.</text>
</comment>
<evidence type="ECO:0000313" key="3">
    <source>
        <dbReference type="EMBL" id="HHM96347.1"/>
    </source>
</evidence>
<dbReference type="InterPro" id="IPR019267">
    <property type="entry name" value="CRISPR-assoc_Cas6_C"/>
</dbReference>
<dbReference type="CDD" id="cd21141">
    <property type="entry name" value="Cas6_III-like"/>
    <property type="match status" value="1"/>
</dbReference>
<dbReference type="Gene3D" id="3.30.70.1890">
    <property type="match status" value="1"/>
</dbReference>
<feature type="domain" description="CRISPR-associated protein Cas6-like N-terminal" evidence="2">
    <location>
        <begin position="1"/>
        <end position="92"/>
    </location>
</feature>
<reference evidence="3" key="1">
    <citation type="journal article" date="2020" name="mSystems">
        <title>Genome- and Community-Level Interaction Insights into Carbon Utilization and Element Cycling Functions of Hydrothermarchaeota in Hydrothermal Sediment.</title>
        <authorList>
            <person name="Zhou Z."/>
            <person name="Liu Y."/>
            <person name="Xu W."/>
            <person name="Pan J."/>
            <person name="Luo Z.H."/>
            <person name="Li M."/>
        </authorList>
    </citation>
    <scope>NUCLEOTIDE SEQUENCE [LARGE SCALE GENOMIC DNA]</scope>
    <source>
        <strain evidence="3">SpSt-1065</strain>
    </source>
</reference>
<dbReference type="InterPro" id="IPR045747">
    <property type="entry name" value="CRISPR-assoc_prot_Cas6_N_sf"/>
</dbReference>
<proteinExistence type="predicted"/>
<sequence>MPLVAVFPLRPHRDALLPPFLGRAAHAAFLRALAAVDAERATTLHDAPGPRPFTVSIVEEGIRQGRRETPARTASLLHLRVTLLDDTLESLLLTALAPGTRIDVGTLVCHVEDAAHVSTTAGVVARADYHELISQFLVPGASIAKRLRLRFHSPTTFHQQDRHLPLPLPQLVFASLAERWNAFAPVCLAPEVVRGFQHLLVGAYDLRTRLVDTGQGKLVGFLGWCEFRTEMAEPAVQAAATVLAAFATYAGVGHKTAMGLGHTEWIVSARSS</sequence>
<feature type="domain" description="CRISPR-associated protein Cas6 C-terminal" evidence="1">
    <location>
        <begin position="149"/>
        <end position="263"/>
    </location>
</feature>
<organism evidence="3">
    <name type="scientific">Thermomicrobium roseum</name>
    <dbReference type="NCBI Taxonomy" id="500"/>
    <lineage>
        <taxon>Bacteria</taxon>
        <taxon>Pseudomonadati</taxon>
        <taxon>Thermomicrobiota</taxon>
        <taxon>Thermomicrobia</taxon>
        <taxon>Thermomicrobiales</taxon>
        <taxon>Thermomicrobiaceae</taxon>
        <taxon>Thermomicrobium</taxon>
    </lineage>
</organism>
<evidence type="ECO:0000259" key="2">
    <source>
        <dbReference type="Pfam" id="PF19308"/>
    </source>
</evidence>
<dbReference type="AlphaFoldDB" id="A0A7C5RTC2"/>
<dbReference type="Pfam" id="PF19308">
    <property type="entry name" value="CRISPR_Cas6_N"/>
    <property type="match status" value="1"/>
</dbReference>
<dbReference type="EMBL" id="DRWX01000186">
    <property type="protein sequence ID" value="HHM96347.1"/>
    <property type="molecule type" value="Genomic_DNA"/>
</dbReference>
<dbReference type="Gene3D" id="3.30.70.1900">
    <property type="match status" value="1"/>
</dbReference>